<dbReference type="InterPro" id="IPR014710">
    <property type="entry name" value="RmlC-like_jellyroll"/>
</dbReference>
<feature type="compositionally biased region" description="Basic residues" evidence="5">
    <location>
        <begin position="391"/>
        <end position="401"/>
    </location>
</feature>
<feature type="compositionally biased region" description="Basic and acidic residues" evidence="5">
    <location>
        <begin position="556"/>
        <end position="583"/>
    </location>
</feature>
<feature type="compositionally biased region" description="Polar residues" evidence="5">
    <location>
        <begin position="735"/>
        <end position="756"/>
    </location>
</feature>
<protein>
    <submittedName>
        <fullName evidence="7">CENP-C_C domain-containing protein</fullName>
    </submittedName>
</protein>
<feature type="region of interest" description="Disordered" evidence="5">
    <location>
        <begin position="1"/>
        <end position="54"/>
    </location>
</feature>
<dbReference type="Proteomes" id="UP000886998">
    <property type="component" value="Unassembled WGS sequence"/>
</dbReference>
<dbReference type="GO" id="GO:0051455">
    <property type="term" value="P:spindle attachment to meiosis I kinetochore"/>
    <property type="evidence" value="ECO:0007669"/>
    <property type="project" value="TreeGrafter"/>
</dbReference>
<feature type="compositionally biased region" description="Basic and acidic residues" evidence="5">
    <location>
        <begin position="780"/>
        <end position="789"/>
    </location>
</feature>
<dbReference type="EMBL" id="BMAV01009736">
    <property type="protein sequence ID" value="GFY54154.1"/>
    <property type="molecule type" value="Genomic_DNA"/>
</dbReference>
<feature type="compositionally biased region" description="Basic and acidic residues" evidence="5">
    <location>
        <begin position="846"/>
        <end position="864"/>
    </location>
</feature>
<dbReference type="Pfam" id="PF11699">
    <property type="entry name" value="CENP-C_C"/>
    <property type="match status" value="1"/>
</dbReference>
<evidence type="ECO:0000256" key="2">
    <source>
        <dbReference type="ARBA" id="ARBA00010291"/>
    </source>
</evidence>
<feature type="region of interest" description="Disordered" evidence="5">
    <location>
        <begin position="735"/>
        <end position="989"/>
    </location>
</feature>
<keyword evidence="8" id="KW-1185">Reference proteome</keyword>
<feature type="compositionally biased region" description="Basic and acidic residues" evidence="5">
    <location>
        <begin position="474"/>
        <end position="504"/>
    </location>
</feature>
<comment type="similarity">
    <text evidence="2">Belongs to the CENP-C/MIF2 family.</text>
</comment>
<feature type="compositionally biased region" description="Polar residues" evidence="5">
    <location>
        <begin position="315"/>
        <end position="326"/>
    </location>
</feature>
<feature type="region of interest" description="Disordered" evidence="5">
    <location>
        <begin position="1016"/>
        <end position="1109"/>
    </location>
</feature>
<feature type="compositionally biased region" description="Polar residues" evidence="5">
    <location>
        <begin position="124"/>
        <end position="133"/>
    </location>
</feature>
<name>A0A8X7C6I6_9ARAC</name>
<sequence>MQEEAPSPSLYERLKITKMKGRRKPESNIDRRRSLKNRPQEEGTHELSTLLPDQMDERVAEARELSPKKRPLSQKDLMSFVKKTKKIKSSEVSSLVADASKSRRHSSVASLPVIECPQKKKSLPNVNKALNTSVKRHKKSTPKNEMYVESAKQPLNKKNREIQSPVTTVVTNDEAVRESHGDALDIRESSPFLPDLKEKKVSKRREWTSDTFSGSAKDIKRVVTQKIPRPSSNVVITTAKIPNEEGQLRIKPSDSKKKIRVSKTGTGLFQFKNQPYNNSEPETIQESIKMPEREPKKDETSKNISNNIQQNQRNYTESDSDTSTVENYPFMHRNGYVTSKSDSDTSTVEDYSLTHTSKYVTSKSDQHTRLLSPKNQNHNGNNDFSEVHMSSVKKTKKRRLRIISNYDEAPRREKSPSKPELSPVMKGRSTISGQEKSPYKTSRRITPTFIKSLRQEKSPLKPEESPVLKGRPRMLKESSIEEKSPVPKERPRMPKEASIEEKSPTKPGHSPVTRGRSTTSIEAPSKPEHSRVTRGRSRTSVYHLTPLNSSVVTNEEAMRESHGDALDIHGRTFKKNKPDPRDKRVSKRRERTSDSFSGCAKDIKRVSPKIPRPSSNLVITTAENRKEERPLRIKPCSVIMKKIHVSKTGTGPFQPCIDYGPDTIDESVEIPERESKKDETSKNILKKLNWNAVLSDSTKDTRQIIQNQRNYAESDSDASTVEYTLTHASKYVTSKSDQHTGLLSPKNQNDMGNNDFSEVHMSPVKKTKKRNSRIISDYDEASRREKSPSKPELSPVMRERSTISGQEKSPYKTTRIITPTFIKSLRQEKSPSKPEESSVPKGRPRMPKESSIEEKSPSKPKESPVQKGRPKMPKEASIEEKSSVKRKRPRGTVEHFEPEESPSESEQSPIKKKRTLTPSGFSQKKSSKIRPSRNENNNEEGPLRINPSVTKRHVDSSVKMSQKQAYQTLNNAQVEYVSPRTSPVKSKSSMATYDITHRNHLGPEASIIVSETSPKKITQGTGDQLNHSGQKNLSAKAKASKNKMAAPIDNNEVQSDFGENSMSIVKRKENKMTVSSKNNRHPHSEKSSKSPNCRTQDIISNENTSGQANGLRRSCRFRVPPLDIWRNERLVFEKLPSGEIQCKIDKGTEADNSGINSFLRKQARRMKPPPKKTKNITNTPILDIKTGEVVHTLVHRPFESLQWAMPPNEEAYQLTKTFTSKSKSFGFIDVFPFSTKEKQYSPDYNLHFVVVKGHLEVTIQDTSFTFSVGDSWIVPVGVPYSVTNCSRVKALLSFSAFKEE</sequence>
<dbReference type="PANTHER" id="PTHR16684:SF11">
    <property type="entry name" value="CENTROMERE PROTEIN C"/>
    <property type="match status" value="1"/>
</dbReference>
<comment type="caution">
    <text evidence="7">The sequence shown here is derived from an EMBL/GenBank/DDBJ whole genome shotgun (WGS) entry which is preliminary data.</text>
</comment>
<dbReference type="PANTHER" id="PTHR16684">
    <property type="entry name" value="CENTROMERE PROTEIN C"/>
    <property type="match status" value="1"/>
</dbReference>
<evidence type="ECO:0000259" key="6">
    <source>
        <dbReference type="Pfam" id="PF11699"/>
    </source>
</evidence>
<dbReference type="GO" id="GO:0051315">
    <property type="term" value="P:attachment of mitotic spindle microtubules to kinetochore"/>
    <property type="evidence" value="ECO:0007669"/>
    <property type="project" value="TreeGrafter"/>
</dbReference>
<reference evidence="7" key="1">
    <citation type="submission" date="2020-08" db="EMBL/GenBank/DDBJ databases">
        <title>Multicomponent nature underlies the extraordinary mechanical properties of spider dragline silk.</title>
        <authorList>
            <person name="Kono N."/>
            <person name="Nakamura H."/>
            <person name="Mori M."/>
            <person name="Yoshida Y."/>
            <person name="Ohtoshi R."/>
            <person name="Malay A.D."/>
            <person name="Moran D.A.P."/>
            <person name="Tomita M."/>
            <person name="Numata K."/>
            <person name="Arakawa K."/>
        </authorList>
    </citation>
    <scope>NUCLEOTIDE SEQUENCE</scope>
</reference>
<feature type="region of interest" description="Disordered" evidence="5">
    <location>
        <begin position="269"/>
        <end position="327"/>
    </location>
</feature>
<feature type="compositionally biased region" description="Basic and acidic residues" evidence="5">
    <location>
        <begin position="408"/>
        <end position="417"/>
    </location>
</feature>
<feature type="compositionally biased region" description="Polar residues" evidence="5">
    <location>
        <begin position="269"/>
        <end position="286"/>
    </location>
</feature>
<feature type="compositionally biased region" description="Polar residues" evidence="5">
    <location>
        <begin position="1051"/>
        <end position="1063"/>
    </location>
</feature>
<keyword evidence="4" id="KW-0539">Nucleus</keyword>
<feature type="region of interest" description="Disordered" evidence="5">
    <location>
        <begin position="359"/>
        <end position="611"/>
    </location>
</feature>
<evidence type="ECO:0000313" key="8">
    <source>
        <dbReference type="Proteomes" id="UP000886998"/>
    </source>
</evidence>
<feature type="compositionally biased region" description="Polar residues" evidence="5">
    <location>
        <begin position="958"/>
        <end position="989"/>
    </location>
</feature>
<dbReference type="InterPro" id="IPR011051">
    <property type="entry name" value="RmlC_Cupin_sf"/>
</dbReference>
<dbReference type="GO" id="GO:0051382">
    <property type="term" value="P:kinetochore assembly"/>
    <property type="evidence" value="ECO:0007669"/>
    <property type="project" value="InterPro"/>
</dbReference>
<feature type="compositionally biased region" description="Low complexity" evidence="5">
    <location>
        <begin position="1031"/>
        <end position="1046"/>
    </location>
</feature>
<dbReference type="OrthoDB" id="6437160at2759"/>
<feature type="compositionally biased region" description="Polar residues" evidence="5">
    <location>
        <begin position="373"/>
        <end position="384"/>
    </location>
</feature>
<feature type="region of interest" description="Disordered" evidence="5">
    <location>
        <begin position="89"/>
        <end position="165"/>
    </location>
</feature>
<dbReference type="GO" id="GO:0005634">
    <property type="term" value="C:nucleus"/>
    <property type="evidence" value="ECO:0007669"/>
    <property type="project" value="UniProtKB-SubCell"/>
</dbReference>
<feature type="compositionally biased region" description="Basic and acidic residues" evidence="5">
    <location>
        <begin position="825"/>
        <end position="838"/>
    </location>
</feature>
<feature type="compositionally biased region" description="Basic and acidic residues" evidence="5">
    <location>
        <begin position="24"/>
        <end position="45"/>
    </location>
</feature>
<evidence type="ECO:0000313" key="7">
    <source>
        <dbReference type="EMBL" id="GFY54154.1"/>
    </source>
</evidence>
<dbReference type="Gene3D" id="2.60.120.10">
    <property type="entry name" value="Jelly Rolls"/>
    <property type="match status" value="1"/>
</dbReference>
<keyword evidence="3" id="KW-0238">DNA-binding</keyword>
<feature type="compositionally biased region" description="Basic and acidic residues" evidence="5">
    <location>
        <begin position="453"/>
        <end position="466"/>
    </location>
</feature>
<evidence type="ECO:0000256" key="4">
    <source>
        <dbReference type="ARBA" id="ARBA00023242"/>
    </source>
</evidence>
<feature type="compositionally biased region" description="Basic residues" evidence="5">
    <location>
        <begin position="763"/>
        <end position="772"/>
    </location>
</feature>
<feature type="compositionally biased region" description="Polar residues" evidence="5">
    <location>
        <begin position="1089"/>
        <end position="1108"/>
    </location>
</feature>
<evidence type="ECO:0000256" key="5">
    <source>
        <dbReference type="SAM" id="MobiDB-lite"/>
    </source>
</evidence>
<evidence type="ECO:0000256" key="3">
    <source>
        <dbReference type="ARBA" id="ARBA00023125"/>
    </source>
</evidence>
<feature type="compositionally biased region" description="Basic and acidic residues" evidence="5">
    <location>
        <begin position="289"/>
        <end position="301"/>
    </location>
</feature>
<dbReference type="SUPFAM" id="SSF51182">
    <property type="entry name" value="RmlC-like cupins"/>
    <property type="match status" value="1"/>
</dbReference>
<feature type="compositionally biased region" description="Polar residues" evidence="5">
    <location>
        <begin position="1016"/>
        <end position="1030"/>
    </location>
</feature>
<feature type="compositionally biased region" description="Basic and acidic residues" evidence="5">
    <location>
        <begin position="872"/>
        <end position="883"/>
    </location>
</feature>
<accession>A0A8X7C6I6</accession>
<dbReference type="InterPro" id="IPR028386">
    <property type="entry name" value="CENP-C/Mif2/cnp3"/>
</dbReference>
<feature type="compositionally biased region" description="Polar residues" evidence="5">
    <location>
        <begin position="802"/>
        <end position="817"/>
    </location>
</feature>
<dbReference type="GO" id="GO:0019237">
    <property type="term" value="F:centromeric DNA binding"/>
    <property type="evidence" value="ECO:0007669"/>
    <property type="project" value="InterPro"/>
</dbReference>
<comment type="subcellular location">
    <subcellularLocation>
        <location evidence="1">Nucleus</location>
    </subcellularLocation>
</comment>
<proteinExistence type="inferred from homology"/>
<feature type="compositionally biased region" description="Low complexity" evidence="5">
    <location>
        <begin position="303"/>
        <end position="314"/>
    </location>
</feature>
<dbReference type="GO" id="GO:0000776">
    <property type="term" value="C:kinetochore"/>
    <property type="evidence" value="ECO:0007669"/>
    <property type="project" value="InterPro"/>
</dbReference>
<gene>
    <name evidence="7" type="primary">AVEN_79958_1</name>
    <name evidence="7" type="ORF">TNIN_382861</name>
</gene>
<dbReference type="InterPro" id="IPR025974">
    <property type="entry name" value="Mif2/CENP-C_cupin"/>
</dbReference>
<feature type="domain" description="Mif2/CENP-C cupin" evidence="6">
    <location>
        <begin position="1213"/>
        <end position="1294"/>
    </location>
</feature>
<organism evidence="7 8">
    <name type="scientific">Trichonephila inaurata madagascariensis</name>
    <dbReference type="NCBI Taxonomy" id="2747483"/>
    <lineage>
        <taxon>Eukaryota</taxon>
        <taxon>Metazoa</taxon>
        <taxon>Ecdysozoa</taxon>
        <taxon>Arthropoda</taxon>
        <taxon>Chelicerata</taxon>
        <taxon>Arachnida</taxon>
        <taxon>Araneae</taxon>
        <taxon>Araneomorphae</taxon>
        <taxon>Entelegynae</taxon>
        <taxon>Araneoidea</taxon>
        <taxon>Nephilidae</taxon>
        <taxon>Trichonephila</taxon>
        <taxon>Trichonephila inaurata</taxon>
    </lineage>
</organism>
<evidence type="ECO:0000256" key="1">
    <source>
        <dbReference type="ARBA" id="ARBA00004123"/>
    </source>
</evidence>